<dbReference type="Proteomes" id="UP001604336">
    <property type="component" value="Unassembled WGS sequence"/>
</dbReference>
<feature type="compositionally biased region" description="Polar residues" evidence="1">
    <location>
        <begin position="53"/>
        <end position="71"/>
    </location>
</feature>
<accession>A0ABD1SFU3</accession>
<protein>
    <submittedName>
        <fullName evidence="2">Uncharacterized protein</fullName>
    </submittedName>
</protein>
<reference evidence="3" key="1">
    <citation type="submission" date="2024-07" db="EMBL/GenBank/DDBJ databases">
        <title>Two chromosome-level genome assemblies of Korean endemic species Abeliophyllum distichum and Forsythia ovata (Oleaceae).</title>
        <authorList>
            <person name="Jang H."/>
        </authorList>
    </citation>
    <scope>NUCLEOTIDE SEQUENCE [LARGE SCALE GENOMIC DNA]</scope>
</reference>
<evidence type="ECO:0000313" key="2">
    <source>
        <dbReference type="EMBL" id="KAL2499550.1"/>
    </source>
</evidence>
<comment type="caution">
    <text evidence="2">The sequence shown here is derived from an EMBL/GenBank/DDBJ whole genome shotgun (WGS) entry which is preliminary data.</text>
</comment>
<dbReference type="EMBL" id="JBFOLK010000007">
    <property type="protein sequence ID" value="KAL2499550.1"/>
    <property type="molecule type" value="Genomic_DNA"/>
</dbReference>
<name>A0ABD1SFU3_9LAMI</name>
<gene>
    <name evidence="2" type="ORF">Adt_25100</name>
</gene>
<sequence length="192" mass="21142">MLPTKNGCTVRWSIPAVRANGWSIPVTKWVHNLRCSHRSKTHRAQCDHRSKKGTPSITPGNGTPSNPTQNRPIVPKNEKKKATEKKRQLRQSAHCEDSEERNGSLKSGRGCAAAVDEVISSGGGRGGPEAAVGRAAIGKNRFGGEMEDEKVREVHCGLLLSNFLFFFINKLTADMDGPCQRRAEYHLPERDS</sequence>
<feature type="compositionally biased region" description="Basic and acidic residues" evidence="1">
    <location>
        <begin position="93"/>
        <end position="103"/>
    </location>
</feature>
<organism evidence="2 3">
    <name type="scientific">Abeliophyllum distichum</name>
    <dbReference type="NCBI Taxonomy" id="126358"/>
    <lineage>
        <taxon>Eukaryota</taxon>
        <taxon>Viridiplantae</taxon>
        <taxon>Streptophyta</taxon>
        <taxon>Embryophyta</taxon>
        <taxon>Tracheophyta</taxon>
        <taxon>Spermatophyta</taxon>
        <taxon>Magnoliopsida</taxon>
        <taxon>eudicotyledons</taxon>
        <taxon>Gunneridae</taxon>
        <taxon>Pentapetalae</taxon>
        <taxon>asterids</taxon>
        <taxon>lamiids</taxon>
        <taxon>Lamiales</taxon>
        <taxon>Oleaceae</taxon>
        <taxon>Forsythieae</taxon>
        <taxon>Abeliophyllum</taxon>
    </lineage>
</organism>
<keyword evidence="3" id="KW-1185">Reference proteome</keyword>
<evidence type="ECO:0000256" key="1">
    <source>
        <dbReference type="SAM" id="MobiDB-lite"/>
    </source>
</evidence>
<proteinExistence type="predicted"/>
<dbReference type="AlphaFoldDB" id="A0ABD1SFU3"/>
<feature type="region of interest" description="Disordered" evidence="1">
    <location>
        <begin position="39"/>
        <end position="107"/>
    </location>
</feature>
<evidence type="ECO:0000313" key="3">
    <source>
        <dbReference type="Proteomes" id="UP001604336"/>
    </source>
</evidence>